<dbReference type="Proteomes" id="UP000245880">
    <property type="component" value="Unassembled WGS sequence"/>
</dbReference>
<keyword evidence="1" id="KW-0444">Lipid biosynthesis</keyword>
<keyword evidence="5" id="KW-1185">Reference proteome</keyword>
<keyword evidence="2" id="KW-0378">Hydrolase</keyword>
<dbReference type="Pfam" id="PF04336">
    <property type="entry name" value="ACP_PD"/>
    <property type="match status" value="1"/>
</dbReference>
<dbReference type="EMBL" id="QGDT01000003">
    <property type="protein sequence ID" value="PWJ58968.1"/>
    <property type="molecule type" value="Genomic_DNA"/>
</dbReference>
<dbReference type="PANTHER" id="PTHR38764">
    <property type="entry name" value="ACYL CARRIER PROTEIN PHOSPHODIESTERASE"/>
    <property type="match status" value="1"/>
</dbReference>
<dbReference type="PANTHER" id="PTHR38764:SF1">
    <property type="entry name" value="ACYL CARRIER PROTEIN PHOSPHODIESTERASE"/>
    <property type="match status" value="1"/>
</dbReference>
<evidence type="ECO:0000313" key="5">
    <source>
        <dbReference type="Proteomes" id="UP000245880"/>
    </source>
</evidence>
<dbReference type="GO" id="GO:0008770">
    <property type="term" value="F:[acyl-carrier-protein] phosphodiesterase activity"/>
    <property type="evidence" value="ECO:0007669"/>
    <property type="project" value="InterPro"/>
</dbReference>
<gene>
    <name evidence="4" type="ORF">CLV98_103341</name>
</gene>
<dbReference type="GO" id="GO:0006633">
    <property type="term" value="P:fatty acid biosynthetic process"/>
    <property type="evidence" value="ECO:0007669"/>
    <property type="project" value="InterPro"/>
</dbReference>
<proteinExistence type="predicted"/>
<sequence>MTNVRQFCYIASNMNYLAHLLLSGSDPHVVMGNMVGDFVKGRVSKEKYPTWPDHYLLGLHLHRFIDSYTDAHPQVRVAKREVAKKFGRISGIIIDVYFDYFLAKHFDKFSSQPLSDYSQSMYRLFRSQHDLVPIQMESMVDYMIRQDWLMSYASFEGIDLTFHRMSRRLPYLAPIREAGLELREQEDFYEKIFLDFYPELESMCDNFIRQWML</sequence>
<evidence type="ECO:0000256" key="2">
    <source>
        <dbReference type="ARBA" id="ARBA00022801"/>
    </source>
</evidence>
<name>A0A316AND4_9BACT</name>
<accession>A0A316AND4</accession>
<reference evidence="4 5" key="1">
    <citation type="submission" date="2018-03" db="EMBL/GenBank/DDBJ databases">
        <title>Genomic Encyclopedia of Archaeal and Bacterial Type Strains, Phase II (KMG-II): from individual species to whole genera.</title>
        <authorList>
            <person name="Goeker M."/>
        </authorList>
    </citation>
    <scope>NUCLEOTIDE SEQUENCE [LARGE SCALE GENOMIC DNA]</scope>
    <source>
        <strain evidence="4 5">DSM 100346</strain>
    </source>
</reference>
<comment type="caution">
    <text evidence="4">The sequence shown here is derived from an EMBL/GenBank/DDBJ whole genome shotgun (WGS) entry which is preliminary data.</text>
</comment>
<dbReference type="AlphaFoldDB" id="A0A316AND4"/>
<protein>
    <submittedName>
        <fullName evidence="4">Acyl carrier protein phosphodiesterase</fullName>
    </submittedName>
</protein>
<evidence type="ECO:0000256" key="3">
    <source>
        <dbReference type="ARBA" id="ARBA00023098"/>
    </source>
</evidence>
<keyword evidence="3" id="KW-0443">Lipid metabolism</keyword>
<organism evidence="4 5">
    <name type="scientific">Dyadobacter jejuensis</name>
    <dbReference type="NCBI Taxonomy" id="1082580"/>
    <lineage>
        <taxon>Bacteria</taxon>
        <taxon>Pseudomonadati</taxon>
        <taxon>Bacteroidota</taxon>
        <taxon>Cytophagia</taxon>
        <taxon>Cytophagales</taxon>
        <taxon>Spirosomataceae</taxon>
        <taxon>Dyadobacter</taxon>
    </lineage>
</organism>
<dbReference type="PIRSF" id="PIRSF011489">
    <property type="entry name" value="DUF479"/>
    <property type="match status" value="1"/>
</dbReference>
<evidence type="ECO:0000256" key="1">
    <source>
        <dbReference type="ARBA" id="ARBA00022516"/>
    </source>
</evidence>
<dbReference type="InterPro" id="IPR007431">
    <property type="entry name" value="ACP_PD"/>
</dbReference>
<evidence type="ECO:0000313" key="4">
    <source>
        <dbReference type="EMBL" id="PWJ58968.1"/>
    </source>
</evidence>